<evidence type="ECO:0000256" key="6">
    <source>
        <dbReference type="ARBA" id="ARBA00023014"/>
    </source>
</evidence>
<dbReference type="Gene3D" id="3.30.70.20">
    <property type="match status" value="1"/>
</dbReference>
<dbReference type="PROSITE" id="PS00198">
    <property type="entry name" value="4FE4S_FER_1"/>
    <property type="match status" value="1"/>
</dbReference>
<dbReference type="InterPro" id="IPR017900">
    <property type="entry name" value="4Fe4S_Fe_S_CS"/>
</dbReference>
<feature type="transmembrane region" description="Helical" evidence="7">
    <location>
        <begin position="74"/>
        <end position="103"/>
    </location>
</feature>
<feature type="transmembrane region" description="Helical" evidence="7">
    <location>
        <begin position="12"/>
        <end position="32"/>
    </location>
</feature>
<evidence type="ECO:0000256" key="4">
    <source>
        <dbReference type="ARBA" id="ARBA00022982"/>
    </source>
</evidence>
<dbReference type="PANTHER" id="PTHR30176:SF3">
    <property type="entry name" value="FERREDOXIN-TYPE PROTEIN NAPH"/>
    <property type="match status" value="1"/>
</dbReference>
<dbReference type="GO" id="GO:0046872">
    <property type="term" value="F:metal ion binding"/>
    <property type="evidence" value="ECO:0007669"/>
    <property type="project" value="UniProtKB-KW"/>
</dbReference>
<dbReference type="Pfam" id="PF12801">
    <property type="entry name" value="Fer4_5"/>
    <property type="match status" value="2"/>
</dbReference>
<feature type="transmembrane region" description="Helical" evidence="7">
    <location>
        <begin position="44"/>
        <end position="68"/>
    </location>
</feature>
<feature type="transmembrane region" description="Helical" evidence="7">
    <location>
        <begin position="133"/>
        <end position="152"/>
    </location>
</feature>
<evidence type="ECO:0000256" key="1">
    <source>
        <dbReference type="ARBA" id="ARBA00022448"/>
    </source>
</evidence>
<keyword evidence="7" id="KW-1133">Transmembrane helix</keyword>
<keyword evidence="7" id="KW-0812">Transmembrane</keyword>
<reference evidence="9" key="1">
    <citation type="submission" date="2019-08" db="EMBL/GenBank/DDBJ databases">
        <authorList>
            <person name="Kucharzyk K."/>
            <person name="Murdoch R.W."/>
            <person name="Higgins S."/>
            <person name="Loffler F."/>
        </authorList>
    </citation>
    <scope>NUCLEOTIDE SEQUENCE</scope>
</reference>
<evidence type="ECO:0000256" key="2">
    <source>
        <dbReference type="ARBA" id="ARBA00022485"/>
    </source>
</evidence>
<comment type="caution">
    <text evidence="9">The sequence shown here is derived from an EMBL/GenBank/DDBJ whole genome shotgun (WGS) entry which is preliminary data.</text>
</comment>
<evidence type="ECO:0000256" key="5">
    <source>
        <dbReference type="ARBA" id="ARBA00023004"/>
    </source>
</evidence>
<evidence type="ECO:0000313" key="9">
    <source>
        <dbReference type="EMBL" id="MPM91492.1"/>
    </source>
</evidence>
<dbReference type="SUPFAM" id="SSF54862">
    <property type="entry name" value="4Fe-4S ferredoxins"/>
    <property type="match status" value="1"/>
</dbReference>
<keyword evidence="6" id="KW-0411">Iron-sulfur</keyword>
<organism evidence="9">
    <name type="scientific">bioreactor metagenome</name>
    <dbReference type="NCBI Taxonomy" id="1076179"/>
    <lineage>
        <taxon>unclassified sequences</taxon>
        <taxon>metagenomes</taxon>
        <taxon>ecological metagenomes</taxon>
    </lineage>
</organism>
<dbReference type="AlphaFoldDB" id="A0A645DSR4"/>
<feature type="transmembrane region" description="Helical" evidence="7">
    <location>
        <begin position="172"/>
        <end position="190"/>
    </location>
</feature>
<evidence type="ECO:0000259" key="8">
    <source>
        <dbReference type="PROSITE" id="PS51379"/>
    </source>
</evidence>
<dbReference type="InterPro" id="IPR051684">
    <property type="entry name" value="Electron_Trans/Redox"/>
</dbReference>
<dbReference type="PANTHER" id="PTHR30176">
    <property type="entry name" value="FERREDOXIN-TYPE PROTEIN NAPH"/>
    <property type="match status" value="1"/>
</dbReference>
<protein>
    <recommendedName>
        <fullName evidence="8">4Fe-4S ferredoxin-type domain-containing protein</fullName>
    </recommendedName>
</protein>
<keyword evidence="3" id="KW-0479">Metal-binding</keyword>
<feature type="domain" description="4Fe-4S ferredoxin-type" evidence="8">
    <location>
        <begin position="214"/>
        <end position="243"/>
    </location>
</feature>
<keyword evidence="4" id="KW-0249">Electron transport</keyword>
<evidence type="ECO:0000256" key="3">
    <source>
        <dbReference type="ARBA" id="ARBA00022723"/>
    </source>
</evidence>
<evidence type="ECO:0000256" key="7">
    <source>
        <dbReference type="SAM" id="Phobius"/>
    </source>
</evidence>
<accession>A0A645DSR4</accession>
<dbReference type="EMBL" id="VSSQ01038537">
    <property type="protein sequence ID" value="MPM91492.1"/>
    <property type="molecule type" value="Genomic_DNA"/>
</dbReference>
<keyword evidence="5" id="KW-0408">Iron</keyword>
<proteinExistence type="predicted"/>
<gene>
    <name evidence="9" type="ORF">SDC9_138623</name>
</gene>
<keyword evidence="7" id="KW-0472">Membrane</keyword>
<sequence>MKKTSKNNKRLLIQITVLLVVIVSSINHYLISINKSIPWISESIFHYICPTCGVTSIYQFIASSTLWVEKVKSILGVIIGFSIILTLIFGPIICGFICPFGAIQDLTARIGKKIFKDKYNHFIKKEVDNKLRFVRYLSLVLAIILTATSSVMILEAINPYHAFLGIFNKKPISLFGVFILFLVILISLFVQRPWCKYLCPYGAFLGIFNKFKVFRVTRDKESCLNCKRCDKECPMGIEIHKSEAIRDIRCISCLDCLDKNICPKSNTIEFTSKDIEPEQVNIEY</sequence>
<dbReference type="PROSITE" id="PS51379">
    <property type="entry name" value="4FE4S_FER_2"/>
    <property type="match status" value="1"/>
</dbReference>
<name>A0A645DSR4_9ZZZZ</name>
<dbReference type="GO" id="GO:0051539">
    <property type="term" value="F:4 iron, 4 sulfur cluster binding"/>
    <property type="evidence" value="ECO:0007669"/>
    <property type="project" value="UniProtKB-KW"/>
</dbReference>
<dbReference type="InterPro" id="IPR017896">
    <property type="entry name" value="4Fe4S_Fe-S-bd"/>
</dbReference>
<keyword evidence="2" id="KW-0004">4Fe-4S</keyword>
<keyword evidence="1" id="KW-0813">Transport</keyword>
<dbReference type="GO" id="GO:0005886">
    <property type="term" value="C:plasma membrane"/>
    <property type="evidence" value="ECO:0007669"/>
    <property type="project" value="TreeGrafter"/>
</dbReference>